<name>A0A178IHS0_9BACT</name>
<dbReference type="EMBL" id="LRRQ01000099">
    <property type="protein sequence ID" value="OAM89298.1"/>
    <property type="molecule type" value="Genomic_DNA"/>
</dbReference>
<accession>A0A178IHS0</accession>
<dbReference type="AlphaFoldDB" id="A0A178IHS0"/>
<dbReference type="STRING" id="1184151.AW736_13685"/>
<dbReference type="InterPro" id="IPR016181">
    <property type="entry name" value="Acyl_CoA_acyltransferase"/>
</dbReference>
<protein>
    <submittedName>
        <fullName evidence="1">Uncharacterized protein</fullName>
    </submittedName>
</protein>
<gene>
    <name evidence="1" type="ORF">AW736_13685</name>
</gene>
<proteinExistence type="predicted"/>
<dbReference type="SUPFAM" id="SSF55729">
    <property type="entry name" value="Acyl-CoA N-acyltransferases (Nat)"/>
    <property type="match status" value="1"/>
</dbReference>
<comment type="caution">
    <text evidence="1">The sequence shown here is derived from an EMBL/GenBank/DDBJ whole genome shotgun (WGS) entry which is preliminary data.</text>
</comment>
<evidence type="ECO:0000313" key="2">
    <source>
        <dbReference type="Proteomes" id="UP000078486"/>
    </source>
</evidence>
<dbReference type="Gene3D" id="3.40.630.30">
    <property type="match status" value="1"/>
</dbReference>
<keyword evidence="2" id="KW-1185">Reference proteome</keyword>
<dbReference type="Proteomes" id="UP000078486">
    <property type="component" value="Unassembled WGS sequence"/>
</dbReference>
<sequence>MDHFDQDETTPRPGWFSLRRLRRKLQRLRPLRLERDTAWTGPGELWHGTRPNLTELTFRIDDGGARILRIEVRLRQDGTGGSTVRQLERWLRHRGITRINGLARAAAVPFWRTLGYRVSPGQLFEKELPPRRRRRTGRAS</sequence>
<reference evidence="1 2" key="1">
    <citation type="submission" date="2016-01" db="EMBL/GenBank/DDBJ databases">
        <title>High potential of lignocellulose degradation of a new Verrucomicrobia species.</title>
        <authorList>
            <person name="Wang Y."/>
            <person name="Shi Y."/>
            <person name="Qiu Z."/>
            <person name="Liu S."/>
            <person name="Yang H."/>
        </authorList>
    </citation>
    <scope>NUCLEOTIDE SEQUENCE [LARGE SCALE GENOMIC DNA]</scope>
    <source>
        <strain evidence="1 2">TSB47</strain>
    </source>
</reference>
<organism evidence="1 2">
    <name type="scientific">Termitidicoccus mucosus</name>
    <dbReference type="NCBI Taxonomy" id="1184151"/>
    <lineage>
        <taxon>Bacteria</taxon>
        <taxon>Pseudomonadati</taxon>
        <taxon>Verrucomicrobiota</taxon>
        <taxon>Opitutia</taxon>
        <taxon>Opitutales</taxon>
        <taxon>Opitutaceae</taxon>
        <taxon>Termitidicoccus</taxon>
    </lineage>
</organism>
<evidence type="ECO:0000313" key="1">
    <source>
        <dbReference type="EMBL" id="OAM89298.1"/>
    </source>
</evidence>